<accession>A0ABX2IYP3</accession>
<comment type="caution">
    <text evidence="1">The sequence shown here is derived from an EMBL/GenBank/DDBJ whole genome shotgun (WGS) entry which is preliminary data.</text>
</comment>
<reference evidence="1 2" key="1">
    <citation type="journal article" date="2020" name="Science">
        <title>Unexpected conservation and global transmission of agrobacterial virulence plasmids.</title>
        <authorList>
            <person name="Weisberg A.J."/>
            <person name="Davis E.W. 2nd"/>
            <person name="Tabima J."/>
            <person name="Belcher M.S."/>
            <person name="Miller M."/>
            <person name="Kuo C.H."/>
            <person name="Loper J.E."/>
            <person name="Grunwald N.J."/>
            <person name="Putnam M.L."/>
            <person name="Chang J.H."/>
        </authorList>
    </citation>
    <scope>NUCLEOTIDE SEQUENCE [LARGE SCALE GENOMIC DNA]</scope>
    <source>
        <strain evidence="1 2">A19/93</strain>
    </source>
</reference>
<organism evidence="1 2">
    <name type="scientific">Agrobacterium rubi</name>
    <dbReference type="NCBI Taxonomy" id="28099"/>
    <lineage>
        <taxon>Bacteria</taxon>
        <taxon>Pseudomonadati</taxon>
        <taxon>Pseudomonadota</taxon>
        <taxon>Alphaproteobacteria</taxon>
        <taxon>Hyphomicrobiales</taxon>
        <taxon>Rhizobiaceae</taxon>
        <taxon>Rhizobium/Agrobacterium group</taxon>
        <taxon>Agrobacterium</taxon>
    </lineage>
</organism>
<keyword evidence="2" id="KW-1185">Reference proteome</keyword>
<evidence type="ECO:0000313" key="2">
    <source>
        <dbReference type="Proteomes" id="UP000822331"/>
    </source>
</evidence>
<dbReference type="Proteomes" id="UP000822331">
    <property type="component" value="Unassembled WGS sequence"/>
</dbReference>
<protein>
    <submittedName>
        <fullName evidence="1">GNAT family N-acetyltransferase</fullName>
    </submittedName>
</protein>
<evidence type="ECO:0000313" key="1">
    <source>
        <dbReference type="EMBL" id="NTF35565.1"/>
    </source>
</evidence>
<gene>
    <name evidence="1" type="ORF">G6L72_02400</name>
</gene>
<dbReference type="Gene3D" id="3.40.630.30">
    <property type="match status" value="1"/>
</dbReference>
<dbReference type="RefSeq" id="WP_174003088.1">
    <property type="nucleotide sequence ID" value="NZ_JAAMCP010000001.1"/>
</dbReference>
<name>A0ABX2IYP3_9HYPH</name>
<dbReference type="EMBL" id="JAAMCP010000001">
    <property type="protein sequence ID" value="NTF35565.1"/>
    <property type="molecule type" value="Genomic_DNA"/>
</dbReference>
<sequence length="159" mass="18076">MIEVVWASDQTPEYNQAFAQFVTGLIPGCTGFSDFVSMGVIDRETLIACVVYNNWFPQHGVIEFSAASTSRRWLTRPVLKEMFNYPFKTLGCQMVAVRVAETNRAMAQICEDFGFNKYVIPRLHGRDEAEIIFTLTDDQWANHPVNTSLDNRKKRSANG</sequence>
<dbReference type="InterPro" id="IPR016181">
    <property type="entry name" value="Acyl_CoA_acyltransferase"/>
</dbReference>
<proteinExistence type="predicted"/>
<dbReference type="SUPFAM" id="SSF55729">
    <property type="entry name" value="Acyl-CoA N-acyltransferases (Nat)"/>
    <property type="match status" value="1"/>
</dbReference>